<dbReference type="OrthoDB" id="637707at2"/>
<dbReference type="PATRIC" id="fig|188932.3.peg.751"/>
<dbReference type="EMBL" id="CP014504">
    <property type="protein sequence ID" value="AMP97679.1"/>
    <property type="molecule type" value="Genomic_DNA"/>
</dbReference>
<reference evidence="2 3" key="1">
    <citation type="submission" date="2016-03" db="EMBL/GenBank/DDBJ databases">
        <title>Complete genome sequence of Pedobacter cryoconitis PAMC 27485.</title>
        <authorList>
            <person name="Lee J."/>
            <person name="Kim O.-S."/>
        </authorList>
    </citation>
    <scope>NUCLEOTIDE SEQUENCE [LARGE SCALE GENOMIC DNA]</scope>
    <source>
        <strain evidence="2 3">PAMC 27485</strain>
    </source>
</reference>
<feature type="chain" id="PRO_5007280222" description="DUF4249 domain-containing protein" evidence="1">
    <location>
        <begin position="21"/>
        <end position="270"/>
    </location>
</feature>
<organism evidence="2 3">
    <name type="scientific">Pedobacter cryoconitis</name>
    <dbReference type="NCBI Taxonomy" id="188932"/>
    <lineage>
        <taxon>Bacteria</taxon>
        <taxon>Pseudomonadati</taxon>
        <taxon>Bacteroidota</taxon>
        <taxon>Sphingobacteriia</taxon>
        <taxon>Sphingobacteriales</taxon>
        <taxon>Sphingobacteriaceae</taxon>
        <taxon>Pedobacter</taxon>
    </lineage>
</organism>
<evidence type="ECO:0000313" key="2">
    <source>
        <dbReference type="EMBL" id="AMP97679.1"/>
    </source>
</evidence>
<evidence type="ECO:0008006" key="4">
    <source>
        <dbReference type="Google" id="ProtNLM"/>
    </source>
</evidence>
<dbReference type="RefSeq" id="WP_068396566.1">
    <property type="nucleotide sequence ID" value="NZ_CP014504.1"/>
</dbReference>
<dbReference type="PROSITE" id="PS51257">
    <property type="entry name" value="PROKAR_LIPOPROTEIN"/>
    <property type="match status" value="1"/>
</dbReference>
<evidence type="ECO:0000256" key="1">
    <source>
        <dbReference type="SAM" id="SignalP"/>
    </source>
</evidence>
<dbReference type="KEGG" id="pcm:AY601_0732"/>
<protein>
    <recommendedName>
        <fullName evidence="4">DUF4249 domain-containing protein</fullName>
    </recommendedName>
</protein>
<name>A0A127V8X2_9SPHI</name>
<evidence type="ECO:0000313" key="3">
    <source>
        <dbReference type="Proteomes" id="UP000071561"/>
    </source>
</evidence>
<sequence precursor="true">MMRRSIGVFCLLILPFIFSACEKVIDVKLDGSAIQIVIEGEVTANAGPYQVSVSETKDFSGDNNFVGRNDAVVEIKDVTTGVNETLTNKSAGVYATSALQGVAGHTYQLTVKLSGKVYVAASTIPLKAVKVDKLYAKRFELDNDKIFMVPVFTDPVGKGNYYRIRQWVNGVLVKGSFVRNDEAMDGRTFDNDLYYETDKKFGNPLINNGDLMRVELQCIDKGTYDYYRTLNATIGQETDNPANPLSNISGGALGVFNACQSTNITAIAKF</sequence>
<gene>
    <name evidence="2" type="ORF">AY601_0732</name>
</gene>
<proteinExistence type="predicted"/>
<dbReference type="InterPro" id="IPR025345">
    <property type="entry name" value="DUF4249"/>
</dbReference>
<dbReference type="AlphaFoldDB" id="A0A127V8X2"/>
<dbReference type="Proteomes" id="UP000071561">
    <property type="component" value="Chromosome"/>
</dbReference>
<keyword evidence="3" id="KW-1185">Reference proteome</keyword>
<dbReference type="Pfam" id="PF14054">
    <property type="entry name" value="DUF4249"/>
    <property type="match status" value="1"/>
</dbReference>
<keyword evidence="1" id="KW-0732">Signal</keyword>
<feature type="signal peptide" evidence="1">
    <location>
        <begin position="1"/>
        <end position="20"/>
    </location>
</feature>
<accession>A0A127V8X2</accession>